<comment type="caution">
    <text evidence="1">The sequence shown here is derived from an EMBL/GenBank/DDBJ whole genome shotgun (WGS) entry which is preliminary data.</text>
</comment>
<protein>
    <submittedName>
        <fullName evidence="1">LPS sulfotransferase NodH</fullName>
    </submittedName>
</protein>
<dbReference type="AlphaFoldDB" id="A0A2P8F8J5"/>
<gene>
    <name evidence="1" type="ORF">CLV88_11399</name>
</gene>
<dbReference type="Gene3D" id="3.40.50.300">
    <property type="entry name" value="P-loop containing nucleotide triphosphate hydrolases"/>
    <property type="match status" value="1"/>
</dbReference>
<dbReference type="InterPro" id="IPR027417">
    <property type="entry name" value="P-loop_NTPase"/>
</dbReference>
<keyword evidence="2" id="KW-1185">Reference proteome</keyword>
<dbReference type="OrthoDB" id="7802556at2"/>
<dbReference type="GO" id="GO:0016020">
    <property type="term" value="C:membrane"/>
    <property type="evidence" value="ECO:0007669"/>
    <property type="project" value="InterPro"/>
</dbReference>
<dbReference type="EMBL" id="PYGJ01000013">
    <property type="protein sequence ID" value="PSL18028.1"/>
    <property type="molecule type" value="Genomic_DNA"/>
</dbReference>
<dbReference type="SUPFAM" id="SSF52540">
    <property type="entry name" value="P-loop containing nucleoside triphosphate hydrolases"/>
    <property type="match status" value="1"/>
</dbReference>
<dbReference type="RefSeq" id="WP_106609635.1">
    <property type="nucleotide sequence ID" value="NZ_PYGJ01000013.1"/>
</dbReference>
<name>A0A2P8F8J5_9RHOB</name>
<dbReference type="InterPro" id="IPR005331">
    <property type="entry name" value="Sulfotransferase"/>
</dbReference>
<dbReference type="GO" id="GO:0008146">
    <property type="term" value="F:sulfotransferase activity"/>
    <property type="evidence" value="ECO:0007669"/>
    <property type="project" value="InterPro"/>
</dbReference>
<accession>A0A2P8F8J5</accession>
<sequence length="477" mass="54058">MSSKFDYFVVFAEMRTGSNFLETNINAFQGLSCHGEAFNPHFIGYPNKSEILGVTLEQRTANPFDLIQALKDVPDALGGFRYFHDHDPRILEDNLNDPRCAKVILTRNPLDSYVSWKIAQATGQWKLTDVRRRKEPSKVQFDGPEFRQHVERLQDFQLTLMKTLQRSGQTAFYVAYEDLQDVHVMNGLAQYLGVDDRLDGLDQSLKRQNPSPLSEKVANFNAISGVLADLDRFNLTRTPNFEPRRGAVVPTYVAAANTPLMYLPVRSGPEGEVTRWLAALDNIAEEGLLKDFNQKVLRQWKRGHVGHRTFSVVRHPAARAHHVFCDRILSTDKGSYRQINKTLRKVFKVPLPNGAPGPDYDVAAHRAGFVGFLKFVKANLAGQTSLRQDAHWATQSGALRGFGDVALPDMIIREDDMQRDLPELAKQVGCKAPPIPERAQSDQPFGLADVYDDEIESLITDIYQRDFWIFGFDRWHG</sequence>
<dbReference type="Proteomes" id="UP000240418">
    <property type="component" value="Unassembled WGS sequence"/>
</dbReference>
<keyword evidence="1" id="KW-0808">Transferase</keyword>
<proteinExistence type="predicted"/>
<dbReference type="Pfam" id="PF03567">
    <property type="entry name" value="Sulfotransfer_2"/>
    <property type="match status" value="1"/>
</dbReference>
<organism evidence="1 2">
    <name type="scientific">Shimia abyssi</name>
    <dbReference type="NCBI Taxonomy" id="1662395"/>
    <lineage>
        <taxon>Bacteria</taxon>
        <taxon>Pseudomonadati</taxon>
        <taxon>Pseudomonadota</taxon>
        <taxon>Alphaproteobacteria</taxon>
        <taxon>Rhodobacterales</taxon>
        <taxon>Roseobacteraceae</taxon>
    </lineage>
</organism>
<reference evidence="1 2" key="1">
    <citation type="submission" date="2018-03" db="EMBL/GenBank/DDBJ databases">
        <title>Genomic Encyclopedia of Archaeal and Bacterial Type Strains, Phase II (KMG-II): from individual species to whole genera.</title>
        <authorList>
            <person name="Goeker M."/>
        </authorList>
    </citation>
    <scope>NUCLEOTIDE SEQUENCE [LARGE SCALE GENOMIC DNA]</scope>
    <source>
        <strain evidence="1 2">DSM 100673</strain>
    </source>
</reference>
<evidence type="ECO:0000313" key="2">
    <source>
        <dbReference type="Proteomes" id="UP000240418"/>
    </source>
</evidence>
<evidence type="ECO:0000313" key="1">
    <source>
        <dbReference type="EMBL" id="PSL18028.1"/>
    </source>
</evidence>